<evidence type="ECO:0000313" key="2">
    <source>
        <dbReference type="Proteomes" id="UP001595952"/>
    </source>
</evidence>
<evidence type="ECO:0000313" key="1">
    <source>
        <dbReference type="EMBL" id="MFC4640021.1"/>
    </source>
</evidence>
<sequence length="541" mass="59989">MSNQFQMFRGARLKIIQGRAIIRIGRVVDPTDASAPGISIEIVDATPDAVFSVDIGSETQELFDRPVNPSSDVALSGDLDGVVFQKLRNDDDSHTVLFKLTTSSPRRFFIHLLNSPLAIQDVSNYIKGYPTPKSFFYPGKDLNVFVGYPSSPINSAVRALLERLSSNVAPIDALAAGEFGSRPWYSELRKESSIVSPMRDALQSSKFCSDSFMSLDGQTNLNSHGVHGWVFGSMPDCYDGVHEGSDIRAFANTKIYSMFDSTLVDVHRSWRSGGTIETSLGDFVAANNTVYEVRIRYMHLDPCRIKNLRDEGPLSTNELNRGVVGISKTIQAGDFLGYVANPRENRPVRVGDCLIKFSSHLHVDGIAINKSDPARTAHFFDPILFINQIVRFQKSTTSPQTALDRPKFFDWRFERCTAGGISSSQAVLGKKNLCYLSIDVEKSSLKPVRARFSYELFYNTASGKTESLKVPETDEWIAPLGGNVTATITASSLAAGKYNFVLPISVRLRTDRLYHRVKVVGDVYFNNGTFKRVDGSLELIR</sequence>
<comment type="caution">
    <text evidence="1">The sequence shown here is derived from an EMBL/GenBank/DDBJ whole genome shotgun (WGS) entry which is preliminary data.</text>
</comment>
<proteinExistence type="predicted"/>
<dbReference type="EMBL" id="JBHSEI010000012">
    <property type="protein sequence ID" value="MFC4640021.1"/>
    <property type="molecule type" value="Genomic_DNA"/>
</dbReference>
<dbReference type="Gene3D" id="2.70.70.10">
    <property type="entry name" value="Glucose Permease (Domain IIA)"/>
    <property type="match status" value="1"/>
</dbReference>
<name>A0ABV9IEJ8_9DEIO</name>
<dbReference type="RefSeq" id="WP_380063011.1">
    <property type="nucleotide sequence ID" value="NZ_JBHSEI010000012.1"/>
</dbReference>
<gene>
    <name evidence="1" type="ORF">ACFO0D_16965</name>
</gene>
<reference evidence="2" key="1">
    <citation type="journal article" date="2019" name="Int. J. Syst. Evol. Microbiol.">
        <title>The Global Catalogue of Microorganisms (GCM) 10K type strain sequencing project: providing services to taxonomists for standard genome sequencing and annotation.</title>
        <authorList>
            <consortium name="The Broad Institute Genomics Platform"/>
            <consortium name="The Broad Institute Genome Sequencing Center for Infectious Disease"/>
            <person name="Wu L."/>
            <person name="Ma J."/>
        </authorList>
    </citation>
    <scope>NUCLEOTIDE SEQUENCE [LARGE SCALE GENOMIC DNA]</scope>
    <source>
        <strain evidence="2">CCUG 55995</strain>
    </source>
</reference>
<keyword evidence="2" id="KW-1185">Reference proteome</keyword>
<organism evidence="1 2">
    <name type="scientific">Deinococcus hohokamensis</name>
    <dbReference type="NCBI Taxonomy" id="309883"/>
    <lineage>
        <taxon>Bacteria</taxon>
        <taxon>Thermotogati</taxon>
        <taxon>Deinococcota</taxon>
        <taxon>Deinococci</taxon>
        <taxon>Deinococcales</taxon>
        <taxon>Deinococcaceae</taxon>
        <taxon>Deinococcus</taxon>
    </lineage>
</organism>
<dbReference type="InterPro" id="IPR011055">
    <property type="entry name" value="Dup_hybrid_motif"/>
</dbReference>
<accession>A0ABV9IEJ8</accession>
<dbReference type="Proteomes" id="UP001595952">
    <property type="component" value="Unassembled WGS sequence"/>
</dbReference>
<protein>
    <submittedName>
        <fullName evidence="1">Uncharacterized protein</fullName>
    </submittedName>
</protein>